<feature type="domain" description="WWE" evidence="3">
    <location>
        <begin position="1664"/>
        <end position="1746"/>
    </location>
</feature>
<dbReference type="OrthoDB" id="69269at2759"/>
<feature type="compositionally biased region" description="Polar residues" evidence="2">
    <location>
        <begin position="32"/>
        <end position="54"/>
    </location>
</feature>
<evidence type="ECO:0008006" key="7">
    <source>
        <dbReference type="Google" id="ProtNLM"/>
    </source>
</evidence>
<comment type="similarity">
    <text evidence="1">Belongs to the PA-PLA1 family.</text>
</comment>
<accession>A0A821VVS7</accession>
<dbReference type="SMART" id="SM01127">
    <property type="entry name" value="DDHD"/>
    <property type="match status" value="1"/>
</dbReference>
<evidence type="ECO:0000256" key="2">
    <source>
        <dbReference type="SAM" id="MobiDB-lite"/>
    </source>
</evidence>
<feature type="domain" description="DDHD" evidence="4">
    <location>
        <begin position="2073"/>
        <end position="2273"/>
    </location>
</feature>
<dbReference type="PANTHER" id="PTHR23509">
    <property type="entry name" value="PA-PL1 PHOSPHOLIPASE FAMILY"/>
    <property type="match status" value="1"/>
</dbReference>
<protein>
    <recommendedName>
        <fullName evidence="7">WWE domain-containing protein</fullName>
    </recommendedName>
</protein>
<evidence type="ECO:0000256" key="1">
    <source>
        <dbReference type="ARBA" id="ARBA00038464"/>
    </source>
</evidence>
<feature type="compositionally biased region" description="Polar residues" evidence="2">
    <location>
        <begin position="552"/>
        <end position="568"/>
    </location>
</feature>
<dbReference type="InterPro" id="IPR057825">
    <property type="entry name" value="WWE_SEC23-DDH2"/>
</dbReference>
<dbReference type="PANTHER" id="PTHR23509:SF10">
    <property type="entry name" value="LD21067P"/>
    <property type="match status" value="1"/>
</dbReference>
<name>A0A821VVS7_9NEOP</name>
<keyword evidence="6" id="KW-1185">Reference proteome</keyword>
<dbReference type="InterPro" id="IPR004170">
    <property type="entry name" value="WWE_dom"/>
</dbReference>
<feature type="compositionally biased region" description="Polar residues" evidence="2">
    <location>
        <begin position="1418"/>
        <end position="1427"/>
    </location>
</feature>
<dbReference type="Pfam" id="PF02825">
    <property type="entry name" value="WWE"/>
    <property type="match status" value="1"/>
</dbReference>
<dbReference type="PROSITE" id="PS51043">
    <property type="entry name" value="DDHD"/>
    <property type="match status" value="1"/>
</dbReference>
<organism evidence="5 6">
    <name type="scientific">Pieris macdunnoughi</name>
    <dbReference type="NCBI Taxonomy" id="345717"/>
    <lineage>
        <taxon>Eukaryota</taxon>
        <taxon>Metazoa</taxon>
        <taxon>Ecdysozoa</taxon>
        <taxon>Arthropoda</taxon>
        <taxon>Hexapoda</taxon>
        <taxon>Insecta</taxon>
        <taxon>Pterygota</taxon>
        <taxon>Neoptera</taxon>
        <taxon>Endopterygota</taxon>
        <taxon>Lepidoptera</taxon>
        <taxon>Glossata</taxon>
        <taxon>Ditrysia</taxon>
        <taxon>Papilionoidea</taxon>
        <taxon>Pieridae</taxon>
        <taxon>Pierinae</taxon>
        <taxon>Pieris</taxon>
    </lineage>
</organism>
<feature type="region of interest" description="Disordered" evidence="2">
    <location>
        <begin position="1227"/>
        <end position="1251"/>
    </location>
</feature>
<sequence>MPILRKKANSTHNLLNFVIGGERGIQRDKQYGPQTTPLANTNLPSNPSGDAKSNQLEINLDTHNEFKEIGLGTQSKASLKSDDDFDVNEYFARLQGTRYVSAPLNRKEDQNANLPVEENLEEINLNEPEKEEQSITADIAQNFSQLPTVLPQVASAVFSSFSNMLNLKREVDRSPAYQDGYSGINEVNYNQYKEQEVIVSKSEPPPLSEPPLNGSSNYRITTKKKVYAQIPGLTGEAPTYNPAASASSPYFTNTPTNQIPHTDIQKDFSQSPYYFTPEIRDSLPKTDPPHATPAKTEPIVLQDDIKAISKPVLNTESTYNFFTPIQNVESSRNDVRTVNEIFQANTTAPIIPPPPMFSNRRDSQGSVGRTVLPPSVARRIAGNQPLIKPQASPLITYDNIFVPTFSDHSQDVSTNAPPMFYTPTNDRDAASNPIQSASQGLPITKKTLPNDLQNVPYSESVTSFPTISPPVTEFFNPNNEPSQETKIESNPVPEQSKVDALGLHSNPLGNFSSSAFMKVSSQETQIESKQEQPILPPKKSFDVANPPPQFFDPSSMNQPNEMSVSNVHQGPPKPVQEPPKMSGTVNYRMSKKRPQYYSGPIEGVGDISNNIKPTLNPVPSQFDSFQGPLFTPIQDSDISENSSVAPPVHTDISTFSQPASTYGLPPVQPYQQDFNTAFDVSRPTTEYYDQPQTETKGFGLLGSLKSKLSSIDINKIQNTVTTFFDPAYNGEAKDDQQKLAPYESSRMDHAQDSSTFDIFVGSSNTTQPDLTSNYSSDYNVHQYNTQEPYYDSREQQTSNYSSWPTSHPVIKNNYAGLNLEKAVDTNFNSANSYMNTIDTPFALPSLPISIIEKPSSLQAPIFYEDTKISNVSSVISVSNPLSFFSTPLEVTPSDILDDEIIESVTNVVLGPTPQPCEITAQENKGIEISFQRNENTFNIFDPHPILPSDKHFTPENTLTDKADILCVNKQSCPSLETKSSIGNLPPTSDFSFLEPVDNDAFLKYFEPAPNTSHLFDFTNHNQSTDLPTSKESEINLIERKVAEIALHDSHVKSSEDLAENVSELNICETCREVNKHEEKSEVEDLTSQLIENITAPIQLLNPVGAGLPVCEHVPELSLTESATDPLEDIAQISEDFIENIPIHSVKELLGDVTLDKSVPSYGLNNADINDIIDTTSLTEHNYNLPGVSALGLFQSELAENIPRNASDEIKAGLKNSLDELVLPPLPILPTAPADDDSKSDESGLDVHSIEQDANKDFPIYEEFVIEPSETDDDKIEFMVREKSTEDLSPAVDTFTNRVERFKKMETVIDESRVTMATIPTSISPSLTMASYFDTGNYAVETYYKNSLNPRPEENLSSRIPPGFEKEFSKRFPSVTSTGFVEDHITHVPDTTTQTRLTPTLTYTQTTQSDVTNSHITTAVQPVSSTETQHTRPLDEPIPDTERLPAFSNLTEHPKEIEESKSNTTEPKTSNELPDPKNFFTSDPGPSNKENDEYNSYNRLSSYFATPPKADNPKSFFELSQSQDHYRHATQSETHNNNMKLIHDLAMYRDAASLDIVKTVNYFTVEYDNTSIESIREPFKIKDIEKMPVDIVKKCKNCSNLNVGCVKKLELEYANLKIKKYMDSQDQKGEVNMDLGSETHPQNVTVNLMEHSMKEDDDGIAILTENRPTSEYSPVKYYWFYRVDNDGQSTWRGFSVADSRALEIAFNSSDLNENTLVPTDGGRYDVNIIGRIRMPVYWSEKPTNVRRCSWFYCNTDGRYVPYAEAVAEKLEVEYQHGMATGEWHRRLILPNNELVVMHGPGVMVHFLQNSVDSFSGSPLFNFGKTVYRNPPKIGVIGDQTQKIDHLVFLVHGAGEYRHQKERLQSMTRPRVVKRGAVESEIEDTEPSSIDHLLLLCHGVGSACDMRMRPVEAVVDDFRKTSMQLLQSHYKNSCDSGLVGRVEVLPISWHSSLHSGETGVDKRLANVTLDSIPWLRNFTNDTVLDVLFYTSPVFGQTIIDTVCKELNRIYGLFKKRNPDFRGGVSLGGHSLGSVILYDLLGHQTPEASVSNGSTEKEYVQECAGTGQPMFKYPKLEFCPEALFALGSPIAIFECVRGVDMLGKDFRLPTCGKFFNIFHPYDPIAYRIEPMINPELRQIKPYLIPHHKGRKRMHLELKETMARVGADIKQKLVESIKSTWYSMWKTAPPPTDQLEKVVEEEMEKEEMNDECKEDVAQDKEATPEMLGRLNSGRRIDYVLQEAPFEMINEYLFAMTSHVCYWESADTILLILREVYASMRVQPDCCVPQNNLTVQRTRIVTTTHHRQVEAARVENDGKNS</sequence>
<dbReference type="GO" id="GO:0004620">
    <property type="term" value="F:phospholipase activity"/>
    <property type="evidence" value="ECO:0007669"/>
    <property type="project" value="TreeGrafter"/>
</dbReference>
<dbReference type="GO" id="GO:0046872">
    <property type="term" value="F:metal ion binding"/>
    <property type="evidence" value="ECO:0007669"/>
    <property type="project" value="InterPro"/>
</dbReference>
<evidence type="ECO:0000259" key="4">
    <source>
        <dbReference type="PROSITE" id="PS51043"/>
    </source>
</evidence>
<feature type="region of interest" description="Disordered" evidence="2">
    <location>
        <begin position="26"/>
        <end position="54"/>
    </location>
</feature>
<feature type="compositionally biased region" description="Polar residues" evidence="2">
    <location>
        <begin position="1461"/>
        <end position="1471"/>
    </location>
</feature>
<feature type="region of interest" description="Disordered" evidence="2">
    <location>
        <begin position="552"/>
        <end position="584"/>
    </location>
</feature>
<dbReference type="InterPro" id="IPR004177">
    <property type="entry name" value="DDHD_dom"/>
</dbReference>
<feature type="region of interest" description="Disordered" evidence="2">
    <location>
        <begin position="347"/>
        <end position="367"/>
    </location>
</feature>
<dbReference type="Pfam" id="PF02862">
    <property type="entry name" value="DDHD"/>
    <property type="match status" value="1"/>
</dbReference>
<evidence type="ECO:0000313" key="5">
    <source>
        <dbReference type="EMBL" id="CAF4913985.1"/>
    </source>
</evidence>
<dbReference type="EMBL" id="CAJOBZ010000047">
    <property type="protein sequence ID" value="CAF4913985.1"/>
    <property type="molecule type" value="Genomic_DNA"/>
</dbReference>
<dbReference type="InterPro" id="IPR058055">
    <property type="entry name" value="PA-PLA1"/>
</dbReference>
<dbReference type="GO" id="GO:0030134">
    <property type="term" value="C:COPII-coated ER to Golgi transport vesicle"/>
    <property type="evidence" value="ECO:0007669"/>
    <property type="project" value="TreeGrafter"/>
</dbReference>
<feature type="compositionally biased region" description="Basic and acidic residues" evidence="2">
    <location>
        <begin position="1428"/>
        <end position="1442"/>
    </location>
</feature>
<evidence type="ECO:0000259" key="3">
    <source>
        <dbReference type="PROSITE" id="PS50918"/>
    </source>
</evidence>
<comment type="caution">
    <text evidence="5">The sequence shown here is derived from an EMBL/GenBank/DDBJ whole genome shotgun (WGS) entry which is preliminary data.</text>
</comment>
<reference evidence="5" key="1">
    <citation type="submission" date="2021-02" db="EMBL/GenBank/DDBJ databases">
        <authorList>
            <person name="Steward A R."/>
        </authorList>
    </citation>
    <scope>NUCLEOTIDE SEQUENCE</scope>
</reference>
<dbReference type="PROSITE" id="PS50918">
    <property type="entry name" value="WWE"/>
    <property type="match status" value="1"/>
</dbReference>
<gene>
    <name evidence="5" type="ORF">PMACD_LOCUS12400</name>
</gene>
<evidence type="ECO:0000313" key="6">
    <source>
        <dbReference type="Proteomes" id="UP000663880"/>
    </source>
</evidence>
<dbReference type="Proteomes" id="UP000663880">
    <property type="component" value="Unassembled WGS sequence"/>
</dbReference>
<feature type="compositionally biased region" description="Basic and acidic residues" evidence="2">
    <location>
        <begin position="1451"/>
        <end position="1460"/>
    </location>
</feature>
<proteinExistence type="inferred from homology"/>
<dbReference type="Pfam" id="PF23464">
    <property type="entry name" value="WWE_3"/>
    <property type="match status" value="1"/>
</dbReference>
<feature type="region of interest" description="Disordered" evidence="2">
    <location>
        <begin position="1418"/>
        <end position="1493"/>
    </location>
</feature>